<reference evidence="2 3" key="1">
    <citation type="submission" date="2018-06" db="EMBL/GenBank/DDBJ databases">
        <authorList>
            <consortium name="Pathogen Informatics"/>
            <person name="Doyle S."/>
        </authorList>
    </citation>
    <scope>NUCLEOTIDE SEQUENCE [LARGE SCALE GENOMIC DNA]</scope>
    <source>
        <strain evidence="2 3">NCTC11370</strain>
    </source>
</reference>
<dbReference type="Proteomes" id="UP000254554">
    <property type="component" value="Unassembled WGS sequence"/>
</dbReference>
<accession>A0A377GD50</accession>
<evidence type="ECO:0000313" key="3">
    <source>
        <dbReference type="Proteomes" id="UP000254554"/>
    </source>
</evidence>
<organism evidence="2 3">
    <name type="scientific">Fluoribacter dumoffii</name>
    <dbReference type="NCBI Taxonomy" id="463"/>
    <lineage>
        <taxon>Bacteria</taxon>
        <taxon>Pseudomonadati</taxon>
        <taxon>Pseudomonadota</taxon>
        <taxon>Gammaproteobacteria</taxon>
        <taxon>Legionellales</taxon>
        <taxon>Legionellaceae</taxon>
        <taxon>Fluoribacter</taxon>
    </lineage>
</organism>
<evidence type="ECO:0008006" key="4">
    <source>
        <dbReference type="Google" id="ProtNLM"/>
    </source>
</evidence>
<dbReference type="RefSeq" id="WP_019350137.1">
    <property type="nucleotide sequence ID" value="NZ_UGGT01000001.1"/>
</dbReference>
<evidence type="ECO:0000256" key="1">
    <source>
        <dbReference type="SAM" id="Coils"/>
    </source>
</evidence>
<dbReference type="AlphaFoldDB" id="A0A377GD50"/>
<keyword evidence="1" id="KW-0175">Coiled coil</keyword>
<keyword evidence="3" id="KW-1185">Reference proteome</keyword>
<gene>
    <name evidence="2" type="ORF">NCTC11370_02527</name>
</gene>
<feature type="coiled-coil region" evidence="1">
    <location>
        <begin position="152"/>
        <end position="186"/>
    </location>
</feature>
<sequence>MAKNTLYNFLNLCVYKNKKLHMGNDIYLIKTQDKKNCPYFRFDLPLEQPISFDLNELELNLSKHHISVYEGENSENPSLSQFHYSAYFVDKKKQEYILHVYFNEHSQLSQLPVLSLISGDDKRTYLEVEEHLSDQFITLAREKVDPVISEVQRRKSEKIRHLQTQYEKDEQQASELSKDLAANKSEHDVVVQRMIKTLKGLNPLFKHDSYIRIAKSLESFIQHQTETNQQTKKHASKVHPTKPKLLEEKLKPVVKLAKNSSQSTSSKFTSTSHIEADLQAAIVKFNLLEKDDAKAINEICNLYAEVNSILLLSEDDDNNALPKDFMAKINTLQLQINLKATTLLHGLIAQRRFDLAKTFTPFHYQLDEKFLFQALEQADGEFLDFLLDHGEYILDNQPVRIKDQTFKSAVHYCFSTCQQKSMASCLSTLLRHGASILVKGANGLPLAHTILSTAQHPLRPALEENKSLTLQSRYFYAQLANLLQNYLMTGISDSKRKEKLIRDMQSYRDEAQSFLLSKDLDKGIGNKLREQIDHLAEVVMPEYQQAIRSSIHQGLPGLRDQKNLRRANLLFKEAIKLVQEDKLKTWNGEKDHLKKLLGAK</sequence>
<dbReference type="EMBL" id="UGGT01000001">
    <property type="protein sequence ID" value="STO22440.1"/>
    <property type="molecule type" value="Genomic_DNA"/>
</dbReference>
<proteinExistence type="predicted"/>
<evidence type="ECO:0000313" key="2">
    <source>
        <dbReference type="EMBL" id="STO22440.1"/>
    </source>
</evidence>
<dbReference type="OrthoDB" id="5652557at2"/>
<dbReference type="GeneID" id="93293289"/>
<protein>
    <recommendedName>
        <fullName evidence="4">Coiled-coil-containing protein</fullName>
    </recommendedName>
</protein>
<name>A0A377GD50_9GAMM</name>